<dbReference type="GO" id="GO:0005737">
    <property type="term" value="C:cytoplasm"/>
    <property type="evidence" value="ECO:0007669"/>
    <property type="project" value="UniProtKB-ARBA"/>
</dbReference>
<dbReference type="Proteomes" id="UP000694925">
    <property type="component" value="Unplaced"/>
</dbReference>
<dbReference type="SMART" id="SM00333">
    <property type="entry name" value="TUDOR"/>
    <property type="match status" value="3"/>
</dbReference>
<evidence type="ECO:0000313" key="3">
    <source>
        <dbReference type="RefSeq" id="XP_017883232.1"/>
    </source>
</evidence>
<dbReference type="InterPro" id="IPR035437">
    <property type="entry name" value="SNase_OB-fold_sf"/>
</dbReference>
<reference evidence="3 4" key="1">
    <citation type="submission" date="2025-04" db="UniProtKB">
        <authorList>
            <consortium name="RefSeq"/>
        </authorList>
    </citation>
    <scope>IDENTIFICATION</scope>
    <source>
        <tissue evidence="3 4">Whole body</tissue>
    </source>
</reference>
<dbReference type="InterPro" id="IPR002999">
    <property type="entry name" value="Tudor"/>
</dbReference>
<dbReference type="GeneID" id="108626837"/>
<dbReference type="InterPro" id="IPR050621">
    <property type="entry name" value="Tudor_domain_containing"/>
</dbReference>
<dbReference type="PROSITE" id="PS50304">
    <property type="entry name" value="TUDOR"/>
    <property type="match status" value="1"/>
</dbReference>
<dbReference type="Gene3D" id="2.30.30.140">
    <property type="match status" value="3"/>
</dbReference>
<evidence type="ECO:0000259" key="1">
    <source>
        <dbReference type="PROSITE" id="PS50304"/>
    </source>
</evidence>
<feature type="domain" description="Tudor" evidence="1">
    <location>
        <begin position="473"/>
        <end position="531"/>
    </location>
</feature>
<evidence type="ECO:0000313" key="4">
    <source>
        <dbReference type="RefSeq" id="XP_026670933.1"/>
    </source>
</evidence>
<dbReference type="RefSeq" id="XP_017883232.1">
    <property type="nucleotide sequence ID" value="XM_018027743.2"/>
</dbReference>
<accession>A0AAJ7S3V2</accession>
<dbReference type="PANTHER" id="PTHR22948">
    <property type="entry name" value="TUDOR DOMAIN CONTAINING PROTEIN"/>
    <property type="match status" value="1"/>
</dbReference>
<gene>
    <name evidence="3 4" type="primary">LOC108626837</name>
</gene>
<dbReference type="PANTHER" id="PTHR22948:SF77">
    <property type="entry name" value="SERINE_THREONINE-PROTEIN KINASE 31-LIKE ISOFORM X1"/>
    <property type="match status" value="1"/>
</dbReference>
<dbReference type="CDD" id="cd20379">
    <property type="entry name" value="Tudor_dTUD-like"/>
    <property type="match status" value="1"/>
</dbReference>
<dbReference type="RefSeq" id="XP_026670933.1">
    <property type="nucleotide sequence ID" value="XM_026815132.1"/>
</dbReference>
<name>A0AAJ7S3V2_9HYME</name>
<organism evidence="2 4">
    <name type="scientific">Ceratina calcarata</name>
    <dbReference type="NCBI Taxonomy" id="156304"/>
    <lineage>
        <taxon>Eukaryota</taxon>
        <taxon>Metazoa</taxon>
        <taxon>Ecdysozoa</taxon>
        <taxon>Arthropoda</taxon>
        <taxon>Hexapoda</taxon>
        <taxon>Insecta</taxon>
        <taxon>Pterygota</taxon>
        <taxon>Neoptera</taxon>
        <taxon>Endopterygota</taxon>
        <taxon>Hymenoptera</taxon>
        <taxon>Apocrita</taxon>
        <taxon>Aculeata</taxon>
        <taxon>Apoidea</taxon>
        <taxon>Anthophila</taxon>
        <taxon>Apidae</taxon>
        <taxon>Ceratina</taxon>
        <taxon>Zadontomerus</taxon>
    </lineage>
</organism>
<protein>
    <submittedName>
        <fullName evidence="3 4">Tudor domain-containing protein 7B-like</fullName>
    </submittedName>
</protein>
<dbReference type="SUPFAM" id="SSF63748">
    <property type="entry name" value="Tudor/PWWP/MBT"/>
    <property type="match status" value="3"/>
</dbReference>
<dbReference type="Pfam" id="PF00567">
    <property type="entry name" value="TUDOR"/>
    <property type="match status" value="3"/>
</dbReference>
<keyword evidence="2" id="KW-1185">Reference proteome</keyword>
<dbReference type="KEGG" id="ccal:108626837"/>
<dbReference type="Gene3D" id="2.40.50.90">
    <property type="match status" value="2"/>
</dbReference>
<evidence type="ECO:0000313" key="2">
    <source>
        <dbReference type="Proteomes" id="UP000694925"/>
    </source>
</evidence>
<sequence>MSNPRLNPNIIPALKLPRYKNWAVSVNFVVSTTEIWARVVNEINIIDPFYKMMEEMNDFYNNRDLVPLRASRINFGHYYAVYEHETWHRTRCKSIDVETGNITLFFIDHGSTDIHHCTELYTLERKFYTLPAQALRLRLFGLEYAHDYYALVRRIDKLLYDRPLFVKVVRFDRDEKGPILTVVFYDTYGREDVNLNDYFTDYILSVARGPALDTCGKIYEVIISYVDTNGDVYVEIKTKKMKFVYYLLNRLIPKINENTREICPITTVQSSKIYLVWVHNNWYRAKILCFTYHNQLKVLLIDIGHTVLTVKSNLLNLEQLCEPLAKCPGQVKKVHIVNINKLFVKRVVNRLVPKGLPILMKIDSFKENVPYVKLFRQMHLSDMLVPIIDNLSSCRYEIPFMQRERMMEDDEIIRSLNPPRLPDMHVYFEVHVVKALNPDDFTIQPFAYRRALHEFMNRLRDVCEEYEGPPLTRVKKGQIYAARLTDGHWYRVRMLSVIRPYLIGVYFCDYGDETVLPLSKLQPLHSEFLEFPYQAMKAKCAGIRPINGDWTPDDILRFKDLVAGRNFGSVIVSRPDVISNDTILGLQLIDANKRSGSRIDKILVDEGRAVYFIE</sequence>
<dbReference type="AlphaFoldDB" id="A0AAJ7S3V2"/>
<proteinExistence type="predicted"/>